<gene>
    <name evidence="2" type="ORF">GLOIN_2v1790329</name>
</gene>
<keyword evidence="3" id="KW-1185">Reference proteome</keyword>
<evidence type="ECO:0000313" key="2">
    <source>
        <dbReference type="EMBL" id="POG58486.1"/>
    </source>
</evidence>
<evidence type="ECO:0000313" key="3">
    <source>
        <dbReference type="Proteomes" id="UP000018888"/>
    </source>
</evidence>
<reference evidence="2 3" key="2">
    <citation type="journal article" date="2018" name="New Phytol.">
        <title>High intraspecific genome diversity in the model arbuscular mycorrhizal symbiont Rhizophagus irregularis.</title>
        <authorList>
            <person name="Chen E.C.H."/>
            <person name="Morin E."/>
            <person name="Beaudet D."/>
            <person name="Noel J."/>
            <person name="Yildirir G."/>
            <person name="Ndikumana S."/>
            <person name="Charron P."/>
            <person name="St-Onge C."/>
            <person name="Giorgi J."/>
            <person name="Kruger M."/>
            <person name="Marton T."/>
            <person name="Ropars J."/>
            <person name="Grigoriev I.V."/>
            <person name="Hainaut M."/>
            <person name="Henrissat B."/>
            <person name="Roux C."/>
            <person name="Martin F."/>
            <person name="Corradi N."/>
        </authorList>
    </citation>
    <scope>NUCLEOTIDE SEQUENCE [LARGE SCALE GENOMIC DNA]</scope>
    <source>
        <strain evidence="2 3">DAOM 197198</strain>
    </source>
</reference>
<comment type="caution">
    <text evidence="2">The sequence shown here is derived from an EMBL/GenBank/DDBJ whole genome shotgun (WGS) entry which is preliminary data.</text>
</comment>
<sequence>MNFQNSSPTPNELGISSSINVIDLKRKFEADLCDNFEEIRKDFDKLKNNLRSQTDKNFNDLKDELTSQNANNFSNLEEELKKQNESSIGLLRTKFLEFKEQNQKNNDQIQDNFSTLFKKLKIENINDDRPTSKVRQSNRIKEQRQQTRKDRKRRSGHSNPFKYFKYKRLLVSLYIYYIDDLDNLFFLNTHIVDLQLITKSFLSTKKINYDKFKKFAENTISFKNLLKEFDYYEFICSFFDGLNLLILNFYLETKIKENVRLYWISKSIIPFKSYEKTILNVKRVNIKVNFVDYEAMSMLSKLEQIEKLELEFLDYNSHNSQLETFVIYIRNLIKNYRNLKVLIFKNWKWNRYLLTNFGLWSIFNPNIVTLKNCTIETWVIAKVTEKFYHKLKWNSRKKNYST</sequence>
<dbReference type="EMBL" id="AUPC02000527">
    <property type="protein sequence ID" value="POG58486.1"/>
    <property type="molecule type" value="Genomic_DNA"/>
</dbReference>
<accession>A0A2P4NZC4</accession>
<proteinExistence type="predicted"/>
<evidence type="ECO:0000256" key="1">
    <source>
        <dbReference type="SAM" id="MobiDB-lite"/>
    </source>
</evidence>
<dbReference type="AlphaFoldDB" id="A0A2P4NZC4"/>
<dbReference type="VEuPathDB" id="FungiDB:RhiirFUN_008190"/>
<name>A0A2P4NZC4_RHIID</name>
<protein>
    <submittedName>
        <fullName evidence="2">Uncharacterized protein</fullName>
    </submittedName>
</protein>
<organism evidence="2 3">
    <name type="scientific">Rhizophagus irregularis (strain DAOM 181602 / DAOM 197198 / MUCL 43194)</name>
    <name type="common">Arbuscular mycorrhizal fungus</name>
    <name type="synonym">Glomus intraradices</name>
    <dbReference type="NCBI Taxonomy" id="747089"/>
    <lineage>
        <taxon>Eukaryota</taxon>
        <taxon>Fungi</taxon>
        <taxon>Fungi incertae sedis</taxon>
        <taxon>Mucoromycota</taxon>
        <taxon>Glomeromycotina</taxon>
        <taxon>Glomeromycetes</taxon>
        <taxon>Glomerales</taxon>
        <taxon>Glomeraceae</taxon>
        <taxon>Rhizophagus</taxon>
    </lineage>
</organism>
<reference evidence="2 3" key="1">
    <citation type="journal article" date="2013" name="Proc. Natl. Acad. Sci. U.S.A.">
        <title>Genome of an arbuscular mycorrhizal fungus provides insight into the oldest plant symbiosis.</title>
        <authorList>
            <person name="Tisserant E."/>
            <person name="Malbreil M."/>
            <person name="Kuo A."/>
            <person name="Kohler A."/>
            <person name="Symeonidi A."/>
            <person name="Balestrini R."/>
            <person name="Charron P."/>
            <person name="Duensing N."/>
            <person name="Frei Dit Frey N."/>
            <person name="Gianinazzi-Pearson V."/>
            <person name="Gilbert L.B."/>
            <person name="Handa Y."/>
            <person name="Herr J.R."/>
            <person name="Hijri M."/>
            <person name="Koul R."/>
            <person name="Kawaguchi M."/>
            <person name="Krajinski F."/>
            <person name="Lammers P.J."/>
            <person name="Masclaux F.G."/>
            <person name="Murat C."/>
            <person name="Morin E."/>
            <person name="Ndikumana S."/>
            <person name="Pagni M."/>
            <person name="Petitpierre D."/>
            <person name="Requena N."/>
            <person name="Rosikiewicz P."/>
            <person name="Riley R."/>
            <person name="Saito K."/>
            <person name="San Clemente H."/>
            <person name="Shapiro H."/>
            <person name="van Tuinen D."/>
            <person name="Becard G."/>
            <person name="Bonfante P."/>
            <person name="Paszkowski U."/>
            <person name="Shachar-Hill Y.Y."/>
            <person name="Tuskan G.A."/>
            <person name="Young P.W."/>
            <person name="Sanders I.R."/>
            <person name="Henrissat B."/>
            <person name="Rensing S.A."/>
            <person name="Grigoriev I.V."/>
            <person name="Corradi N."/>
            <person name="Roux C."/>
            <person name="Martin F."/>
        </authorList>
    </citation>
    <scope>NUCLEOTIDE SEQUENCE [LARGE SCALE GENOMIC DNA]</scope>
    <source>
        <strain evidence="2 3">DAOM 197198</strain>
    </source>
</reference>
<feature type="region of interest" description="Disordered" evidence="1">
    <location>
        <begin position="128"/>
        <end position="159"/>
    </location>
</feature>
<feature type="compositionally biased region" description="Basic and acidic residues" evidence="1">
    <location>
        <begin position="139"/>
        <end position="148"/>
    </location>
</feature>
<dbReference type="Proteomes" id="UP000018888">
    <property type="component" value="Unassembled WGS sequence"/>
</dbReference>